<dbReference type="GO" id="GO:0017004">
    <property type="term" value="P:cytochrome complex assembly"/>
    <property type="evidence" value="ECO:0007669"/>
    <property type="project" value="UniProtKB-KW"/>
</dbReference>
<evidence type="ECO:0000313" key="14">
    <source>
        <dbReference type="EMBL" id="MBB1485682.1"/>
    </source>
</evidence>
<keyword evidence="10 13" id="KW-1133">Transmembrane helix</keyword>
<keyword evidence="15" id="KW-1185">Reference proteome</keyword>
<evidence type="ECO:0000256" key="7">
    <source>
        <dbReference type="ARBA" id="ARBA00022519"/>
    </source>
</evidence>
<sequence length="233" mass="24572">MTDSSVGQISTWRAFTGTLKRDLLLVFRRRSDIVNPLLFFSIAVTLFPLGISPEPEFLSNIAAGVLWVCALLATLLSLDSLFQQDMADGSLEQLVISPHPLFILVLSKVLVHWLVTGLPLTLLAPLLAVMMFLPDEGFGTLFITLLLGTPTLSLIGAIGAALTVGLRKTGVLLTLLILPLYIPILIFGTGAVMATSNGMAVGGHLAILGAMFLIALVMAPLAAGAALKISLNG</sequence>
<evidence type="ECO:0000256" key="12">
    <source>
        <dbReference type="PIRNR" id="PIRNR002764"/>
    </source>
</evidence>
<feature type="transmembrane region" description="Helical" evidence="13">
    <location>
        <begin position="171"/>
        <end position="193"/>
    </location>
</feature>
<dbReference type="PANTHER" id="PTHR30070">
    <property type="entry name" value="HEME EXPORTER PROTEIN B"/>
    <property type="match status" value="1"/>
</dbReference>
<keyword evidence="8 13" id="KW-0812">Transmembrane</keyword>
<name>A0A839IMD8_9GAMM</name>
<dbReference type="GO" id="GO:0005886">
    <property type="term" value="C:plasma membrane"/>
    <property type="evidence" value="ECO:0007669"/>
    <property type="project" value="UniProtKB-SubCell"/>
</dbReference>
<feature type="transmembrane region" description="Helical" evidence="13">
    <location>
        <begin position="33"/>
        <end position="51"/>
    </location>
</feature>
<protein>
    <recommendedName>
        <fullName evidence="4 12">Heme exporter protein B</fullName>
    </recommendedName>
</protein>
<dbReference type="InterPro" id="IPR003544">
    <property type="entry name" value="Cyt_c_biogenesis_CcmB"/>
</dbReference>
<dbReference type="AlphaFoldDB" id="A0A839IMD8"/>
<dbReference type="EMBL" id="JACJFM010000003">
    <property type="protein sequence ID" value="MBB1485682.1"/>
    <property type="molecule type" value="Genomic_DNA"/>
</dbReference>
<evidence type="ECO:0000256" key="3">
    <source>
        <dbReference type="ARBA" id="ARBA00010544"/>
    </source>
</evidence>
<keyword evidence="5 12" id="KW-0813">Transport</keyword>
<dbReference type="Proteomes" id="UP000565262">
    <property type="component" value="Unassembled WGS sequence"/>
</dbReference>
<feature type="transmembrane region" description="Helical" evidence="13">
    <location>
        <begin position="205"/>
        <end position="227"/>
    </location>
</feature>
<comment type="function">
    <text evidence="1 12">Required for the export of heme to the periplasm for the biogenesis of c-type cytochromes.</text>
</comment>
<keyword evidence="7 12" id="KW-0997">Cell inner membrane</keyword>
<keyword evidence="6 12" id="KW-1003">Cell membrane</keyword>
<organism evidence="14 15">
    <name type="scientific">Oceanospirillum sediminis</name>
    <dbReference type="NCBI Taxonomy" id="2760088"/>
    <lineage>
        <taxon>Bacteria</taxon>
        <taxon>Pseudomonadati</taxon>
        <taxon>Pseudomonadota</taxon>
        <taxon>Gammaproteobacteria</taxon>
        <taxon>Oceanospirillales</taxon>
        <taxon>Oceanospirillaceae</taxon>
        <taxon>Oceanospirillum</taxon>
    </lineage>
</organism>
<dbReference type="PRINTS" id="PR01414">
    <property type="entry name" value="CCMBBIOGNSIS"/>
</dbReference>
<dbReference type="RefSeq" id="WP_182807469.1">
    <property type="nucleotide sequence ID" value="NZ_JACJFM010000003.1"/>
</dbReference>
<gene>
    <name evidence="14" type="primary">ccmB</name>
    <name evidence="14" type="ORF">H4O21_03545</name>
</gene>
<evidence type="ECO:0000256" key="5">
    <source>
        <dbReference type="ARBA" id="ARBA00022448"/>
    </source>
</evidence>
<feature type="transmembrane region" description="Helical" evidence="13">
    <location>
        <begin position="110"/>
        <end position="133"/>
    </location>
</feature>
<dbReference type="GO" id="GO:0015232">
    <property type="term" value="F:heme transmembrane transporter activity"/>
    <property type="evidence" value="ECO:0007669"/>
    <property type="project" value="InterPro"/>
</dbReference>
<dbReference type="PIRSF" id="PIRSF002764">
    <property type="entry name" value="CcmB"/>
    <property type="match status" value="1"/>
</dbReference>
<evidence type="ECO:0000256" key="4">
    <source>
        <dbReference type="ARBA" id="ARBA00016452"/>
    </source>
</evidence>
<dbReference type="InterPro" id="IPR026031">
    <property type="entry name" value="Cyt_c_CcmB_bac"/>
</dbReference>
<keyword evidence="11 12" id="KW-0472">Membrane</keyword>
<evidence type="ECO:0000256" key="1">
    <source>
        <dbReference type="ARBA" id="ARBA00002442"/>
    </source>
</evidence>
<evidence type="ECO:0000256" key="6">
    <source>
        <dbReference type="ARBA" id="ARBA00022475"/>
    </source>
</evidence>
<comment type="caution">
    <text evidence="14">The sequence shown here is derived from an EMBL/GenBank/DDBJ whole genome shotgun (WGS) entry which is preliminary data.</text>
</comment>
<evidence type="ECO:0000256" key="2">
    <source>
        <dbReference type="ARBA" id="ARBA00004429"/>
    </source>
</evidence>
<feature type="transmembrane region" description="Helical" evidence="13">
    <location>
        <begin position="57"/>
        <end position="78"/>
    </location>
</feature>
<comment type="similarity">
    <text evidence="3 12">Belongs to the CcmB/CycW/HelB family.</text>
</comment>
<accession>A0A839IMD8</accession>
<evidence type="ECO:0000256" key="9">
    <source>
        <dbReference type="ARBA" id="ARBA00022748"/>
    </source>
</evidence>
<evidence type="ECO:0000256" key="10">
    <source>
        <dbReference type="ARBA" id="ARBA00022989"/>
    </source>
</evidence>
<feature type="transmembrane region" description="Helical" evidence="13">
    <location>
        <begin position="139"/>
        <end position="164"/>
    </location>
</feature>
<dbReference type="PANTHER" id="PTHR30070:SF1">
    <property type="entry name" value="CYTOCHROME C BIOGENESIS B-RELATED"/>
    <property type="match status" value="1"/>
</dbReference>
<dbReference type="GO" id="GO:1903607">
    <property type="term" value="P:cytochrome c biosynthetic process"/>
    <property type="evidence" value="ECO:0007669"/>
    <property type="project" value="TreeGrafter"/>
</dbReference>
<evidence type="ECO:0000256" key="8">
    <source>
        <dbReference type="ARBA" id="ARBA00022692"/>
    </source>
</evidence>
<evidence type="ECO:0000256" key="13">
    <source>
        <dbReference type="SAM" id="Phobius"/>
    </source>
</evidence>
<dbReference type="NCBIfam" id="TIGR01190">
    <property type="entry name" value="ccmB"/>
    <property type="match status" value="1"/>
</dbReference>
<dbReference type="Pfam" id="PF03379">
    <property type="entry name" value="CcmB"/>
    <property type="match status" value="1"/>
</dbReference>
<evidence type="ECO:0000313" key="15">
    <source>
        <dbReference type="Proteomes" id="UP000565262"/>
    </source>
</evidence>
<proteinExistence type="inferred from homology"/>
<evidence type="ECO:0000256" key="11">
    <source>
        <dbReference type="ARBA" id="ARBA00023136"/>
    </source>
</evidence>
<reference evidence="14 15" key="1">
    <citation type="submission" date="2020-08" db="EMBL/GenBank/DDBJ databases">
        <title>Oceanospirillum sp. nov. isolated from marine sediment.</title>
        <authorList>
            <person name="Ji X."/>
        </authorList>
    </citation>
    <scope>NUCLEOTIDE SEQUENCE [LARGE SCALE GENOMIC DNA]</scope>
    <source>
        <strain evidence="14 15">D5</strain>
    </source>
</reference>
<keyword evidence="9 12" id="KW-0201">Cytochrome c-type biogenesis</keyword>
<comment type="subcellular location">
    <subcellularLocation>
        <location evidence="2">Cell inner membrane</location>
        <topology evidence="2">Multi-pass membrane protein</topology>
    </subcellularLocation>
</comment>